<keyword evidence="1" id="KW-0812">Transmembrane</keyword>
<reference evidence="2 3" key="1">
    <citation type="submission" date="2013-02" db="EMBL/GenBank/DDBJ databases">
        <title>The Genome Annotation of Plasmodium falciparum FCH/4.</title>
        <authorList>
            <consortium name="The Broad Institute Genome Sequencing Platform"/>
            <consortium name="The Broad Institute Genome Sequencing Center for Infectious Disease"/>
            <person name="Neafsey D."/>
            <person name="Hoffman S."/>
            <person name="Volkman S."/>
            <person name="Rosenthal P."/>
            <person name="Walker B."/>
            <person name="Young S.K."/>
            <person name="Zeng Q."/>
            <person name="Gargeya S."/>
            <person name="Fitzgerald M."/>
            <person name="Haas B."/>
            <person name="Abouelleil A."/>
            <person name="Allen A.W."/>
            <person name="Alvarado L."/>
            <person name="Arachchi H.M."/>
            <person name="Berlin A.M."/>
            <person name="Chapman S.B."/>
            <person name="Gainer-Dewar J."/>
            <person name="Goldberg J."/>
            <person name="Griggs A."/>
            <person name="Gujja S."/>
            <person name="Hansen M."/>
            <person name="Howarth C."/>
            <person name="Imamovic A."/>
            <person name="Ireland A."/>
            <person name="Larimer J."/>
            <person name="McCowan C."/>
            <person name="Murphy C."/>
            <person name="Pearson M."/>
            <person name="Poon T.W."/>
            <person name="Priest M."/>
            <person name="Roberts A."/>
            <person name="Saif S."/>
            <person name="Shea T."/>
            <person name="Sisk P."/>
            <person name="Sykes S."/>
            <person name="Wortman J."/>
            <person name="Nusbaum C."/>
            <person name="Birren B."/>
        </authorList>
    </citation>
    <scope>NUCLEOTIDE SEQUENCE [LARGE SCALE GENOMIC DNA]</scope>
    <source>
        <strain evidence="2 3">FCH/4</strain>
    </source>
</reference>
<dbReference type="Proteomes" id="UP000030656">
    <property type="component" value="Unassembled WGS sequence"/>
</dbReference>
<keyword evidence="1" id="KW-1133">Transmembrane helix</keyword>
<accession>A0A024VUX7</accession>
<name>A0A024VUX7_PLAFA</name>
<dbReference type="AlphaFoldDB" id="A0A024VUX7"/>
<gene>
    <name evidence="2" type="ORF">PFFCH_00476</name>
</gene>
<reference evidence="2 3" key="2">
    <citation type="submission" date="2013-02" db="EMBL/GenBank/DDBJ databases">
        <title>The Genome Sequence of Plasmodium falciparum FCH/4.</title>
        <authorList>
            <consortium name="The Broad Institute Genome Sequencing Platform"/>
            <consortium name="The Broad Institute Genome Sequencing Center for Infectious Disease"/>
            <person name="Neafsey D."/>
            <person name="Cheeseman I."/>
            <person name="Volkman S."/>
            <person name="Adams J."/>
            <person name="Walker B."/>
            <person name="Young S.K."/>
            <person name="Zeng Q."/>
            <person name="Gargeya S."/>
            <person name="Fitzgerald M."/>
            <person name="Haas B."/>
            <person name="Abouelleil A."/>
            <person name="Alvarado L."/>
            <person name="Arachchi H.M."/>
            <person name="Berlin A.M."/>
            <person name="Chapman S.B."/>
            <person name="Dewar J."/>
            <person name="Goldberg J."/>
            <person name="Griggs A."/>
            <person name="Gujja S."/>
            <person name="Hansen M."/>
            <person name="Howarth C."/>
            <person name="Imamovic A."/>
            <person name="Larimer J."/>
            <person name="McCowan C."/>
            <person name="Murphy C."/>
            <person name="Neiman D."/>
            <person name="Pearson M."/>
            <person name="Priest M."/>
            <person name="Roberts A."/>
            <person name="Saif S."/>
            <person name="Shea T."/>
            <person name="Sisk P."/>
            <person name="Sykes S."/>
            <person name="Wortman J."/>
            <person name="Nusbaum C."/>
            <person name="Birren B."/>
        </authorList>
    </citation>
    <scope>NUCLEOTIDE SEQUENCE [LARGE SCALE GENOMIC DNA]</scope>
    <source>
        <strain evidence="2 3">FCH/4</strain>
    </source>
</reference>
<feature type="transmembrane region" description="Helical" evidence="1">
    <location>
        <begin position="21"/>
        <end position="38"/>
    </location>
</feature>
<proteinExistence type="predicted"/>
<evidence type="ECO:0000313" key="2">
    <source>
        <dbReference type="EMBL" id="ETW32113.1"/>
    </source>
</evidence>
<keyword evidence="1" id="KW-0472">Membrane</keyword>
<sequence>MKRLPPIPGSFHEKKAVPMKYHACENIYIYIYYIYYIFGDDYLLVFFHTGQYDGGTLNNQKIKVFVE</sequence>
<evidence type="ECO:0000256" key="1">
    <source>
        <dbReference type="SAM" id="Phobius"/>
    </source>
</evidence>
<dbReference type="EMBL" id="KI927811">
    <property type="protein sequence ID" value="ETW32113.1"/>
    <property type="molecule type" value="Genomic_DNA"/>
</dbReference>
<protein>
    <submittedName>
        <fullName evidence="2">Uncharacterized protein</fullName>
    </submittedName>
</protein>
<evidence type="ECO:0000313" key="3">
    <source>
        <dbReference type="Proteomes" id="UP000030656"/>
    </source>
</evidence>
<organism evidence="2 3">
    <name type="scientific">Plasmodium falciparum FCH/4</name>
    <dbReference type="NCBI Taxonomy" id="1036724"/>
    <lineage>
        <taxon>Eukaryota</taxon>
        <taxon>Sar</taxon>
        <taxon>Alveolata</taxon>
        <taxon>Apicomplexa</taxon>
        <taxon>Aconoidasida</taxon>
        <taxon>Haemosporida</taxon>
        <taxon>Plasmodiidae</taxon>
        <taxon>Plasmodium</taxon>
        <taxon>Plasmodium (Laverania)</taxon>
    </lineage>
</organism>